<dbReference type="EMBL" id="AP021876">
    <property type="protein sequence ID" value="BBO85911.1"/>
    <property type="molecule type" value="Genomic_DNA"/>
</dbReference>
<organism evidence="1 2">
    <name type="scientific">Desulfosarcina ovata subsp. sediminis</name>
    <dbReference type="NCBI Taxonomy" id="885957"/>
    <lineage>
        <taxon>Bacteria</taxon>
        <taxon>Pseudomonadati</taxon>
        <taxon>Thermodesulfobacteriota</taxon>
        <taxon>Desulfobacteria</taxon>
        <taxon>Desulfobacterales</taxon>
        <taxon>Desulfosarcinaceae</taxon>
        <taxon>Desulfosarcina</taxon>
    </lineage>
</organism>
<gene>
    <name evidence="1" type="ORF">DSCO28_64770</name>
</gene>
<proteinExistence type="predicted"/>
<dbReference type="KEGG" id="dov:DSCO28_64770"/>
<dbReference type="RefSeq" id="WP_155325373.1">
    <property type="nucleotide sequence ID" value="NZ_AP021876.1"/>
</dbReference>
<evidence type="ECO:0000313" key="1">
    <source>
        <dbReference type="EMBL" id="BBO85911.1"/>
    </source>
</evidence>
<sequence length="110" mass="12663">MEYTTEEMEYYFNKMVGFFPDSVKCTLARRKSKPRTDDAGTLMGKARAILASNTHWTETLKMNITAMHQGLEADKKRGSDDRPQLKNCPLNVPDVISLQEWRCSHDHRTA</sequence>
<evidence type="ECO:0000313" key="2">
    <source>
        <dbReference type="Proteomes" id="UP000425960"/>
    </source>
</evidence>
<dbReference type="Proteomes" id="UP000425960">
    <property type="component" value="Chromosome"/>
</dbReference>
<name>A0A5K8A0J4_9BACT</name>
<dbReference type="AlphaFoldDB" id="A0A5K8A0J4"/>
<protein>
    <submittedName>
        <fullName evidence="1">Uncharacterized protein</fullName>
    </submittedName>
</protein>
<reference evidence="1 2" key="1">
    <citation type="submission" date="2019-11" db="EMBL/GenBank/DDBJ databases">
        <title>Comparative genomics of hydrocarbon-degrading Desulfosarcina strains.</title>
        <authorList>
            <person name="Watanabe M."/>
            <person name="Kojima H."/>
            <person name="Fukui M."/>
        </authorList>
    </citation>
    <scope>NUCLEOTIDE SEQUENCE [LARGE SCALE GENOMIC DNA]</scope>
    <source>
        <strain evidence="1 2">28bB2T</strain>
    </source>
</reference>
<accession>A0A5K8A0J4</accession>